<reference evidence="3" key="1">
    <citation type="journal article" date="2019" name="Int. J. Syst. Evol. Microbiol.">
        <title>The Global Catalogue of Microorganisms (GCM) 10K type strain sequencing project: providing services to taxonomists for standard genome sequencing and annotation.</title>
        <authorList>
            <consortium name="The Broad Institute Genomics Platform"/>
            <consortium name="The Broad Institute Genome Sequencing Center for Infectious Disease"/>
            <person name="Wu L."/>
            <person name="Ma J."/>
        </authorList>
    </citation>
    <scope>NUCLEOTIDE SEQUENCE [LARGE SCALE GENOMIC DNA]</scope>
    <source>
        <strain evidence="3">CCUG 59778</strain>
    </source>
</reference>
<dbReference type="EMBL" id="JBHSKF010000003">
    <property type="protein sequence ID" value="MFC5287173.1"/>
    <property type="molecule type" value="Genomic_DNA"/>
</dbReference>
<dbReference type="RefSeq" id="WP_378245844.1">
    <property type="nucleotide sequence ID" value="NZ_JBHSKF010000003.1"/>
</dbReference>
<feature type="transmembrane region" description="Helical" evidence="1">
    <location>
        <begin position="146"/>
        <end position="165"/>
    </location>
</feature>
<keyword evidence="3" id="KW-1185">Reference proteome</keyword>
<keyword evidence="1" id="KW-0812">Transmembrane</keyword>
<feature type="transmembrane region" description="Helical" evidence="1">
    <location>
        <begin position="40"/>
        <end position="67"/>
    </location>
</feature>
<organism evidence="2 3">
    <name type="scientific">Actinokineospora guangxiensis</name>
    <dbReference type="NCBI Taxonomy" id="1490288"/>
    <lineage>
        <taxon>Bacteria</taxon>
        <taxon>Bacillati</taxon>
        <taxon>Actinomycetota</taxon>
        <taxon>Actinomycetes</taxon>
        <taxon>Pseudonocardiales</taxon>
        <taxon>Pseudonocardiaceae</taxon>
        <taxon>Actinokineospora</taxon>
    </lineage>
</organism>
<keyword evidence="1" id="KW-1133">Transmembrane helix</keyword>
<name>A0ABW0ELJ3_9PSEU</name>
<protein>
    <recommendedName>
        <fullName evidence="4">Histidine kinase</fullName>
    </recommendedName>
</protein>
<evidence type="ECO:0000256" key="1">
    <source>
        <dbReference type="SAM" id="Phobius"/>
    </source>
</evidence>
<evidence type="ECO:0000313" key="3">
    <source>
        <dbReference type="Proteomes" id="UP001596157"/>
    </source>
</evidence>
<feature type="transmembrane region" description="Helical" evidence="1">
    <location>
        <begin position="122"/>
        <end position="140"/>
    </location>
</feature>
<evidence type="ECO:0000313" key="2">
    <source>
        <dbReference type="EMBL" id="MFC5287173.1"/>
    </source>
</evidence>
<keyword evidence="1" id="KW-0472">Membrane</keyword>
<dbReference type="Proteomes" id="UP001596157">
    <property type="component" value="Unassembled WGS sequence"/>
</dbReference>
<comment type="caution">
    <text evidence="2">The sequence shown here is derived from an EMBL/GenBank/DDBJ whole genome shotgun (WGS) entry which is preliminary data.</text>
</comment>
<proteinExistence type="predicted"/>
<sequence>MNDALEVGRGVSALWLRAAVGLLGAAITADLVLAGAPAPVYGIAAVLALLCPLLPASPVPLVLIVLAASSAALSAPEPFSAAVLVLVPLAHALHLACGFAAVLPAGARVSPAAFRAPLRRAAAIQLAVGLMAVGASFLPAGRTAPGVEFVALLSSAAMALAVILLERSRS</sequence>
<feature type="transmembrane region" description="Helical" evidence="1">
    <location>
        <begin position="79"/>
        <end position="102"/>
    </location>
</feature>
<feature type="transmembrane region" description="Helical" evidence="1">
    <location>
        <begin position="12"/>
        <end position="33"/>
    </location>
</feature>
<gene>
    <name evidence="2" type="ORF">ACFPM7_08945</name>
</gene>
<accession>A0ABW0ELJ3</accession>
<evidence type="ECO:0008006" key="4">
    <source>
        <dbReference type="Google" id="ProtNLM"/>
    </source>
</evidence>